<name>A0A0G4H7A1_VITBC</name>
<feature type="domain" description="Calcineurin-like phosphoesterase" evidence="4">
    <location>
        <begin position="36"/>
        <end position="171"/>
    </location>
</feature>
<dbReference type="InParanoid" id="A0A0G4H7A1"/>
<organism evidence="5 6">
    <name type="scientific">Vitrella brassicaformis (strain CCMP3155)</name>
    <dbReference type="NCBI Taxonomy" id="1169540"/>
    <lineage>
        <taxon>Eukaryota</taxon>
        <taxon>Sar</taxon>
        <taxon>Alveolata</taxon>
        <taxon>Colpodellida</taxon>
        <taxon>Vitrellaceae</taxon>
        <taxon>Vitrella</taxon>
    </lineage>
</organism>
<dbReference type="InterPro" id="IPR004843">
    <property type="entry name" value="Calcineurin-like_PHP"/>
</dbReference>
<dbReference type="InterPro" id="IPR029052">
    <property type="entry name" value="Metallo-depent_PP-like"/>
</dbReference>
<dbReference type="InterPro" id="IPR051558">
    <property type="entry name" value="Metallophosphoesterase_PAP"/>
</dbReference>
<evidence type="ECO:0000313" key="5">
    <source>
        <dbReference type="EMBL" id="CEM39773.1"/>
    </source>
</evidence>
<evidence type="ECO:0000256" key="3">
    <source>
        <dbReference type="SAM" id="SignalP"/>
    </source>
</evidence>
<dbReference type="PhylomeDB" id="A0A0G4H7A1"/>
<dbReference type="SUPFAM" id="SSF56300">
    <property type="entry name" value="Metallo-dependent phosphatases"/>
    <property type="match status" value="1"/>
</dbReference>
<keyword evidence="1 3" id="KW-0732">Signal</keyword>
<dbReference type="STRING" id="1169540.A0A0G4H7A1"/>
<dbReference type="Gene3D" id="3.60.21.10">
    <property type="match status" value="2"/>
</dbReference>
<gene>
    <name evidence="5" type="ORF">Vbra_19758</name>
</gene>
<dbReference type="PANTHER" id="PTHR10161:SF14">
    <property type="entry name" value="TARTRATE-RESISTANT ACID PHOSPHATASE TYPE 5"/>
    <property type="match status" value="1"/>
</dbReference>
<feature type="signal peptide" evidence="3">
    <location>
        <begin position="1"/>
        <end position="18"/>
    </location>
</feature>
<dbReference type="VEuPathDB" id="CryptoDB:Vbra_19758"/>
<evidence type="ECO:0000259" key="4">
    <source>
        <dbReference type="Pfam" id="PF00149"/>
    </source>
</evidence>
<evidence type="ECO:0000256" key="2">
    <source>
        <dbReference type="ARBA" id="ARBA00022801"/>
    </source>
</evidence>
<keyword evidence="6" id="KW-1185">Reference proteome</keyword>
<dbReference type="Pfam" id="PF00149">
    <property type="entry name" value="Metallophos"/>
    <property type="match status" value="2"/>
</dbReference>
<feature type="chain" id="PRO_5005191197" description="Calcineurin-like phosphoesterase domain-containing protein" evidence="3">
    <location>
        <begin position="19"/>
        <end position="396"/>
    </location>
</feature>
<dbReference type="EMBL" id="CDMY01001052">
    <property type="protein sequence ID" value="CEM39773.1"/>
    <property type="molecule type" value="Genomic_DNA"/>
</dbReference>
<evidence type="ECO:0000256" key="1">
    <source>
        <dbReference type="ARBA" id="ARBA00022729"/>
    </source>
</evidence>
<dbReference type="AlphaFoldDB" id="A0A0G4H7A1"/>
<keyword evidence="2" id="KW-0378">Hydrolase</keyword>
<evidence type="ECO:0000313" key="6">
    <source>
        <dbReference type="Proteomes" id="UP000041254"/>
    </source>
</evidence>
<dbReference type="Proteomes" id="UP000041254">
    <property type="component" value="Unassembled WGS sequence"/>
</dbReference>
<reference evidence="5 6" key="1">
    <citation type="submission" date="2014-11" db="EMBL/GenBank/DDBJ databases">
        <authorList>
            <person name="Zhu J."/>
            <person name="Qi W."/>
            <person name="Song R."/>
        </authorList>
    </citation>
    <scope>NUCLEOTIDE SEQUENCE [LARGE SCALE GENOMIC DNA]</scope>
</reference>
<dbReference type="OrthoDB" id="10264258at2759"/>
<dbReference type="PANTHER" id="PTHR10161">
    <property type="entry name" value="TARTRATE-RESISTANT ACID PHOSPHATASE TYPE 5"/>
    <property type="match status" value="1"/>
</dbReference>
<protein>
    <recommendedName>
        <fullName evidence="4">Calcineurin-like phosphoesterase domain-containing protein</fullName>
    </recommendedName>
</protein>
<feature type="domain" description="Calcineurin-like phosphoesterase" evidence="4">
    <location>
        <begin position="245"/>
        <end position="311"/>
    </location>
</feature>
<dbReference type="OMA" id="MKEGANM"/>
<accession>A0A0G4H7A1</accession>
<sequence length="396" mass="43574">MVLLVLLVVVCAVGCCSASSLQPIGPLPNSVGFLTVGDWGDVEAKKVADSMGDWAQRMDAKAVLSLGDLFYEDGVSGVDDPQFTDKFEQTFTAPSLQVPWITCTGNHDWYGGVESIDAELQYTHRSPRWHFPALNFTYTLHGPGGLRVLVASVDTWLLCGGDSFTYFEREGPPDDAHPGRLKVYLKNKRRLEDEYDAGTIDEGKYRALSRLDEKPPPPTPLAGPVGNIGNATSVAAAGEGRDDGGLDGRMLQWLRDELRKSDADWKIVIGHFTIYSSSLFEHGDNPTLIERLVPVLKEGGVDVYFNGHDHILQHIVRDGIHYIGSGAGARVHHMANRFYEGLKYAHLSHFGYTAHSVNKTHFQGSFHLEDGREVYSFLFSKPAAGSRQAEAAEVVE</sequence>
<proteinExistence type="predicted"/>
<dbReference type="GO" id="GO:0016787">
    <property type="term" value="F:hydrolase activity"/>
    <property type="evidence" value="ECO:0007669"/>
    <property type="project" value="UniProtKB-KW"/>
</dbReference>